<dbReference type="GO" id="GO:0016810">
    <property type="term" value="F:hydrolase activity, acting on carbon-nitrogen (but not peptide) bonds"/>
    <property type="evidence" value="ECO:0007669"/>
    <property type="project" value="InterPro"/>
</dbReference>
<reference evidence="4 5" key="1">
    <citation type="submission" date="2018-09" db="EMBL/GenBank/DDBJ databases">
        <title>Bacillus saliacetes sp. nov., isolated from Thai shrimp paste (Ka-pi).</title>
        <authorList>
            <person name="Daroonpunt R."/>
            <person name="Tanasupawat S."/>
            <person name="Yiamsombut S."/>
        </authorList>
    </citation>
    <scope>NUCLEOTIDE SEQUENCE [LARGE SCALE GENOMIC DNA]</scope>
    <source>
        <strain evidence="4 5">SKP7-4</strain>
    </source>
</reference>
<evidence type="ECO:0000256" key="1">
    <source>
        <dbReference type="ARBA" id="ARBA00022723"/>
    </source>
</evidence>
<name>A0A3A1R4Q9_9BACI</name>
<proteinExistence type="predicted"/>
<evidence type="ECO:0000259" key="3">
    <source>
        <dbReference type="PROSITE" id="PS51677"/>
    </source>
</evidence>
<dbReference type="AlphaFoldDB" id="A0A3A1R4Q9"/>
<dbReference type="GO" id="GO:0005975">
    <property type="term" value="P:carbohydrate metabolic process"/>
    <property type="evidence" value="ECO:0007669"/>
    <property type="project" value="InterPro"/>
</dbReference>
<dbReference type="Proteomes" id="UP000265801">
    <property type="component" value="Unassembled WGS sequence"/>
</dbReference>
<evidence type="ECO:0000313" key="5">
    <source>
        <dbReference type="Proteomes" id="UP000265801"/>
    </source>
</evidence>
<comment type="caution">
    <text evidence="4">The sequence shown here is derived from an EMBL/GenBank/DDBJ whole genome shotgun (WGS) entry which is preliminary data.</text>
</comment>
<dbReference type="SUPFAM" id="SSF88713">
    <property type="entry name" value="Glycoside hydrolase/deacetylase"/>
    <property type="match status" value="1"/>
</dbReference>
<sequence length="212" mass="23658">MSSPIIQNVITRKKAIAITFDDGPNPVYTPQVLEIFKKANGKATFFMIGEQMQNSPDLVKAVTGLGHEIGNHTYTHPKLTEINCEKASWEIDETSKLIERLTGQSPVLFRPPYLDYDKETSRLLNEKGFPMMIGAANMEASDWERPGVDFILEKTRSVVGNGSILLFHDGYGNRSQTIEAVRILIDELTRQGFELLTVSELLSSADTNTLPL</sequence>
<dbReference type="GO" id="GO:0016020">
    <property type="term" value="C:membrane"/>
    <property type="evidence" value="ECO:0007669"/>
    <property type="project" value="TreeGrafter"/>
</dbReference>
<dbReference type="PROSITE" id="PS51677">
    <property type="entry name" value="NODB"/>
    <property type="match status" value="1"/>
</dbReference>
<dbReference type="RefSeq" id="WP_119545776.1">
    <property type="nucleotide sequence ID" value="NZ_QXIR01000004.1"/>
</dbReference>
<dbReference type="Gene3D" id="3.20.20.370">
    <property type="entry name" value="Glycoside hydrolase/deacetylase"/>
    <property type="match status" value="1"/>
</dbReference>
<evidence type="ECO:0000313" key="4">
    <source>
        <dbReference type="EMBL" id="RIW37357.1"/>
    </source>
</evidence>
<dbReference type="OrthoDB" id="9812065at2"/>
<gene>
    <name evidence="4" type="ORF">D3H55_04790</name>
</gene>
<dbReference type="EMBL" id="QXIR01000004">
    <property type="protein sequence ID" value="RIW37357.1"/>
    <property type="molecule type" value="Genomic_DNA"/>
</dbReference>
<dbReference type="InterPro" id="IPR050248">
    <property type="entry name" value="Polysacc_deacetylase_ArnD"/>
</dbReference>
<organism evidence="4 5">
    <name type="scientific">Bacillus salacetis</name>
    <dbReference type="NCBI Taxonomy" id="2315464"/>
    <lineage>
        <taxon>Bacteria</taxon>
        <taxon>Bacillati</taxon>
        <taxon>Bacillota</taxon>
        <taxon>Bacilli</taxon>
        <taxon>Bacillales</taxon>
        <taxon>Bacillaceae</taxon>
        <taxon>Bacillus</taxon>
    </lineage>
</organism>
<dbReference type="Pfam" id="PF01522">
    <property type="entry name" value="Polysacc_deac_1"/>
    <property type="match status" value="1"/>
</dbReference>
<evidence type="ECO:0000256" key="2">
    <source>
        <dbReference type="ARBA" id="ARBA00022801"/>
    </source>
</evidence>
<keyword evidence="5" id="KW-1185">Reference proteome</keyword>
<dbReference type="PANTHER" id="PTHR10587">
    <property type="entry name" value="GLYCOSYL TRANSFERASE-RELATED"/>
    <property type="match status" value="1"/>
</dbReference>
<accession>A0A3A1R4Q9</accession>
<keyword evidence="1" id="KW-0479">Metal-binding</keyword>
<dbReference type="InterPro" id="IPR002509">
    <property type="entry name" value="NODB_dom"/>
</dbReference>
<keyword evidence="2" id="KW-0378">Hydrolase</keyword>
<dbReference type="GO" id="GO:0046872">
    <property type="term" value="F:metal ion binding"/>
    <property type="evidence" value="ECO:0007669"/>
    <property type="project" value="UniProtKB-KW"/>
</dbReference>
<dbReference type="PANTHER" id="PTHR10587:SF133">
    <property type="entry name" value="CHITIN DEACETYLASE 1-RELATED"/>
    <property type="match status" value="1"/>
</dbReference>
<feature type="domain" description="NodB homology" evidence="3">
    <location>
        <begin position="14"/>
        <end position="196"/>
    </location>
</feature>
<dbReference type="InterPro" id="IPR011330">
    <property type="entry name" value="Glyco_hydro/deAcase_b/a-brl"/>
</dbReference>
<protein>
    <submittedName>
        <fullName evidence="4">Polysaccharide deacetylase family protein</fullName>
    </submittedName>
</protein>